<accession>A0A2U2BXR1</accession>
<evidence type="ECO:0000256" key="2">
    <source>
        <dbReference type="ARBA" id="ARBA00001089"/>
    </source>
</evidence>
<dbReference type="Proteomes" id="UP000245168">
    <property type="component" value="Unassembled WGS sequence"/>
</dbReference>
<feature type="binding site" evidence="10">
    <location>
        <position position="439"/>
    </location>
    <ligand>
        <name>L-glutamate</name>
        <dbReference type="ChEBI" id="CHEBI:29985"/>
    </ligand>
</feature>
<dbReference type="Pfam" id="PF01019">
    <property type="entry name" value="G_glu_transpept"/>
    <property type="match status" value="1"/>
</dbReference>
<dbReference type="AlphaFoldDB" id="A0A2U2BXR1"/>
<dbReference type="PRINTS" id="PR01210">
    <property type="entry name" value="GGTRANSPTASE"/>
</dbReference>
<evidence type="ECO:0000256" key="10">
    <source>
        <dbReference type="PIRSR" id="PIRSR600101-2"/>
    </source>
</evidence>
<evidence type="ECO:0000256" key="5">
    <source>
        <dbReference type="ARBA" id="ARBA00022801"/>
    </source>
</evidence>
<evidence type="ECO:0000256" key="3">
    <source>
        <dbReference type="ARBA" id="ARBA00009381"/>
    </source>
</evidence>
<feature type="region of interest" description="Disordered" evidence="12">
    <location>
        <begin position="375"/>
        <end position="396"/>
    </location>
</feature>
<evidence type="ECO:0000256" key="7">
    <source>
        <dbReference type="ARBA" id="ARBA00023315"/>
    </source>
</evidence>
<keyword evidence="7 11" id="KW-0012">Acyltransferase</keyword>
<protein>
    <recommendedName>
        <fullName evidence="11">Glutathione hydrolase proenzyme</fullName>
        <ecNumber evidence="11">2.3.2.2</ecNumber>
        <ecNumber evidence="11">3.4.19.13</ecNumber>
    </recommendedName>
    <component>
        <recommendedName>
            <fullName evidence="11">Glutathione hydrolase large chain</fullName>
        </recommendedName>
    </component>
    <component>
        <recommendedName>
            <fullName evidence="11">Glutathione hydrolase small chain</fullName>
        </recommendedName>
    </component>
</protein>
<keyword evidence="15" id="KW-1185">Reference proteome</keyword>
<comment type="similarity">
    <text evidence="3 11">Belongs to the gamma-glutamyltransferase family.</text>
</comment>
<dbReference type="InterPro" id="IPR043137">
    <property type="entry name" value="GGT_ssub_C"/>
</dbReference>
<evidence type="ECO:0000256" key="13">
    <source>
        <dbReference type="SAM" id="SignalP"/>
    </source>
</evidence>
<evidence type="ECO:0000256" key="9">
    <source>
        <dbReference type="PIRSR" id="PIRSR600101-1"/>
    </source>
</evidence>
<dbReference type="InterPro" id="IPR043138">
    <property type="entry name" value="GGT_lsub"/>
</dbReference>
<comment type="catalytic activity">
    <reaction evidence="1 11">
        <text>an S-substituted glutathione + H2O = an S-substituted L-cysteinylglycine + L-glutamate</text>
        <dbReference type="Rhea" id="RHEA:59468"/>
        <dbReference type="ChEBI" id="CHEBI:15377"/>
        <dbReference type="ChEBI" id="CHEBI:29985"/>
        <dbReference type="ChEBI" id="CHEBI:90779"/>
        <dbReference type="ChEBI" id="CHEBI:143103"/>
        <dbReference type="EC" id="3.4.19.13"/>
    </reaction>
</comment>
<keyword evidence="6 11" id="KW-0865">Zymogen</keyword>
<keyword evidence="4 11" id="KW-0808">Transferase</keyword>
<feature type="binding site" evidence="10">
    <location>
        <position position="111"/>
    </location>
    <ligand>
        <name>L-glutamate</name>
        <dbReference type="ChEBI" id="CHEBI:29985"/>
    </ligand>
</feature>
<comment type="caution">
    <text evidence="14">The sequence shown here is derived from an EMBL/GenBank/DDBJ whole genome shotgun (WGS) entry which is preliminary data.</text>
</comment>
<organism evidence="14 15">
    <name type="scientific">Marinicauda salina</name>
    <dbReference type="NCBI Taxonomy" id="2135793"/>
    <lineage>
        <taxon>Bacteria</taxon>
        <taxon>Pseudomonadati</taxon>
        <taxon>Pseudomonadota</taxon>
        <taxon>Alphaproteobacteria</taxon>
        <taxon>Maricaulales</taxon>
        <taxon>Maricaulaceae</taxon>
        <taxon>Marinicauda</taxon>
    </lineage>
</organism>
<dbReference type="InterPro" id="IPR029055">
    <property type="entry name" value="Ntn_hydrolases_N"/>
</dbReference>
<feature type="chain" id="PRO_5015774252" description="Glutathione hydrolase proenzyme" evidence="13">
    <location>
        <begin position="20"/>
        <end position="587"/>
    </location>
</feature>
<dbReference type="UniPathway" id="UPA00204"/>
<dbReference type="InterPro" id="IPR051792">
    <property type="entry name" value="GGT_bact"/>
</dbReference>
<keyword evidence="11" id="KW-0317">Glutathione biosynthesis</keyword>
<keyword evidence="5 11" id="KW-0378">Hydrolase</keyword>
<evidence type="ECO:0000256" key="6">
    <source>
        <dbReference type="ARBA" id="ARBA00023145"/>
    </source>
</evidence>
<dbReference type="NCBIfam" id="TIGR00066">
    <property type="entry name" value="g_glut_trans"/>
    <property type="match status" value="1"/>
</dbReference>
<evidence type="ECO:0000256" key="4">
    <source>
        <dbReference type="ARBA" id="ARBA00022679"/>
    </source>
</evidence>
<feature type="region of interest" description="Disordered" evidence="12">
    <location>
        <begin position="564"/>
        <end position="587"/>
    </location>
</feature>
<dbReference type="Gene3D" id="1.10.246.130">
    <property type="match status" value="1"/>
</dbReference>
<dbReference type="GO" id="GO:0006750">
    <property type="term" value="P:glutathione biosynthetic process"/>
    <property type="evidence" value="ECO:0007669"/>
    <property type="project" value="UniProtKB-KW"/>
</dbReference>
<dbReference type="OrthoDB" id="9781342at2"/>
<feature type="binding site" evidence="10">
    <location>
        <position position="487"/>
    </location>
    <ligand>
        <name>L-glutamate</name>
        <dbReference type="ChEBI" id="CHEBI:29985"/>
    </ligand>
</feature>
<feature type="signal peptide" evidence="13">
    <location>
        <begin position="1"/>
        <end position="19"/>
    </location>
</feature>
<evidence type="ECO:0000313" key="15">
    <source>
        <dbReference type="Proteomes" id="UP000245168"/>
    </source>
</evidence>
<comment type="pathway">
    <text evidence="11">Sulfur metabolism; glutathione metabolism.</text>
</comment>
<comment type="catalytic activity">
    <reaction evidence="8 11">
        <text>an N-terminal (5-L-glutamyl)-[peptide] + an alpha-amino acid = 5-L-glutamyl amino acid + an N-terminal L-alpha-aminoacyl-[peptide]</text>
        <dbReference type="Rhea" id="RHEA:23904"/>
        <dbReference type="Rhea" id="RHEA-COMP:9780"/>
        <dbReference type="Rhea" id="RHEA-COMP:9795"/>
        <dbReference type="ChEBI" id="CHEBI:77644"/>
        <dbReference type="ChEBI" id="CHEBI:78597"/>
        <dbReference type="ChEBI" id="CHEBI:78599"/>
        <dbReference type="ChEBI" id="CHEBI:78608"/>
        <dbReference type="EC" id="2.3.2.2"/>
    </reaction>
</comment>
<feature type="binding site" evidence="10">
    <location>
        <begin position="464"/>
        <end position="465"/>
    </location>
    <ligand>
        <name>L-glutamate</name>
        <dbReference type="ChEBI" id="CHEBI:29985"/>
    </ligand>
</feature>
<evidence type="ECO:0000256" key="12">
    <source>
        <dbReference type="SAM" id="MobiDB-lite"/>
    </source>
</evidence>
<comment type="PTM">
    <text evidence="11">Cleaved by autocatalysis into a large and a small subunit.</text>
</comment>
<dbReference type="PANTHER" id="PTHR43199:SF1">
    <property type="entry name" value="GLUTATHIONE HYDROLASE PROENZYME"/>
    <property type="match status" value="1"/>
</dbReference>
<evidence type="ECO:0000256" key="1">
    <source>
        <dbReference type="ARBA" id="ARBA00001049"/>
    </source>
</evidence>
<dbReference type="EMBL" id="QEXV01000001">
    <property type="protein sequence ID" value="PWE18808.1"/>
    <property type="molecule type" value="Genomic_DNA"/>
</dbReference>
<comment type="catalytic activity">
    <reaction evidence="2 11">
        <text>glutathione + H2O = L-cysteinylglycine + L-glutamate</text>
        <dbReference type="Rhea" id="RHEA:28807"/>
        <dbReference type="ChEBI" id="CHEBI:15377"/>
        <dbReference type="ChEBI" id="CHEBI:29985"/>
        <dbReference type="ChEBI" id="CHEBI:57925"/>
        <dbReference type="ChEBI" id="CHEBI:61694"/>
        <dbReference type="EC" id="3.4.19.13"/>
    </reaction>
</comment>
<reference evidence="15" key="1">
    <citation type="submission" date="2018-05" db="EMBL/GenBank/DDBJ databases">
        <authorList>
            <person name="Liu B.-T."/>
        </authorList>
    </citation>
    <scope>NUCLEOTIDE SEQUENCE [LARGE SCALE GENOMIC DNA]</scope>
    <source>
        <strain evidence="15">WD6-1</strain>
    </source>
</reference>
<dbReference type="PANTHER" id="PTHR43199">
    <property type="entry name" value="GLUTATHIONE HYDROLASE"/>
    <property type="match status" value="1"/>
</dbReference>
<evidence type="ECO:0000313" key="14">
    <source>
        <dbReference type="EMBL" id="PWE18808.1"/>
    </source>
</evidence>
<dbReference type="EC" id="3.4.19.13" evidence="11"/>
<keyword evidence="13" id="KW-0732">Signal</keyword>
<dbReference type="PROSITE" id="PS51257">
    <property type="entry name" value="PROKAR_LIPOPROTEIN"/>
    <property type="match status" value="1"/>
</dbReference>
<dbReference type="GO" id="GO:0036374">
    <property type="term" value="F:glutathione hydrolase activity"/>
    <property type="evidence" value="ECO:0007669"/>
    <property type="project" value="UniProtKB-UniRule"/>
</dbReference>
<name>A0A2U2BXR1_9PROT</name>
<proteinExistence type="inferred from homology"/>
<dbReference type="InterPro" id="IPR000101">
    <property type="entry name" value="GGT_peptidase"/>
</dbReference>
<dbReference type="GO" id="GO:0103068">
    <property type="term" value="F:leukotriene C4 gamma-glutamyl transferase activity"/>
    <property type="evidence" value="ECO:0007669"/>
    <property type="project" value="UniProtKB-EC"/>
</dbReference>
<feature type="active site" description="Nucleophile" evidence="9">
    <location>
        <position position="399"/>
    </location>
</feature>
<dbReference type="Gene3D" id="3.60.20.40">
    <property type="match status" value="1"/>
</dbReference>
<gene>
    <name evidence="14" type="primary">ggt</name>
    <name evidence="14" type="ORF">DDZ18_04240</name>
</gene>
<evidence type="ECO:0000256" key="8">
    <source>
        <dbReference type="ARBA" id="ARBA00047417"/>
    </source>
</evidence>
<evidence type="ECO:0000256" key="11">
    <source>
        <dbReference type="RuleBase" id="RU368036"/>
    </source>
</evidence>
<dbReference type="SUPFAM" id="SSF56235">
    <property type="entry name" value="N-terminal nucleophile aminohydrolases (Ntn hydrolases)"/>
    <property type="match status" value="1"/>
</dbReference>
<comment type="subunit">
    <text evidence="11">This enzyme consists of two polypeptide chains, which are synthesized in precursor form from a single polypeptide.</text>
</comment>
<dbReference type="RefSeq" id="WP_109252082.1">
    <property type="nucleotide sequence ID" value="NZ_QEXV01000001.1"/>
</dbReference>
<dbReference type="EC" id="2.3.2.2" evidence="11"/>
<dbReference type="GO" id="GO:0006751">
    <property type="term" value="P:glutathione catabolic process"/>
    <property type="evidence" value="ECO:0007669"/>
    <property type="project" value="UniProtKB-UniRule"/>
</dbReference>
<sequence length="587" mass="61080">MIRFPFPRAAGAVFALALAACGETETSAVAPPEDAAAAGETPREAMVAAAHPLAVEAGLDALRAGGSAVDAAIAVQAVLGLVEPQSSGLGGGAFMVRYDGESGEMTVYDGRETAPAAVDETLFLDEAGEPLDFVSAWTSGRSVGAPGAVAMLAMAHGEHGTLPWAAGFADAERLAEDGFAFTARTASLAERIAAYTQLDEAEPTASYFYDETGAPRPAGETVTNPAYAETVRAIAADWRNFYEGEIAEGIVAAVNQPPRPGFLTEDDIAGYEPVVRDAVCTPYRDYRICSAPPPSSGAVAVGQIMALLEGFDMVARGVDSAEGWHLFIEASRLAYADRDRYVGDPAFADVPVDGLLDPGYLDARAALIDPEAAMDHAEAGRPPGAPVQPEDASEDAPGTSHFVVVDFDGNVVSMTTTIESAFGSQRMTGGFLLNNQLTDFAFVPRDEAGRLRPNAVAPGKRPRSSMSPVIVLDEDGEFVLATGSPGGNSIIGYTAKSLVAMLDWGLEPDQAAALPNVVARGDTTNIEEGFDVELLAALREMGHAIEANQGENSGIHIVRIAEDGGLEGGADPRRDGVARGLTEAARP</sequence>